<feature type="compositionally biased region" description="Polar residues" evidence="2">
    <location>
        <begin position="241"/>
        <end position="253"/>
    </location>
</feature>
<evidence type="ECO:0000256" key="1">
    <source>
        <dbReference type="ARBA" id="ARBA00022468"/>
    </source>
</evidence>
<dbReference type="GO" id="GO:0051056">
    <property type="term" value="P:regulation of small GTPase mediated signal transduction"/>
    <property type="evidence" value="ECO:0007669"/>
    <property type="project" value="TreeGrafter"/>
</dbReference>
<dbReference type="InterPro" id="IPR000198">
    <property type="entry name" value="RhoGAP_dom"/>
</dbReference>
<feature type="compositionally biased region" description="Basic residues" evidence="2">
    <location>
        <begin position="87"/>
        <end position="99"/>
    </location>
</feature>
<dbReference type="GO" id="GO:0005096">
    <property type="term" value="F:GTPase activator activity"/>
    <property type="evidence" value="ECO:0007669"/>
    <property type="project" value="UniProtKB-KW"/>
</dbReference>
<feature type="region of interest" description="Disordered" evidence="2">
    <location>
        <begin position="579"/>
        <end position="616"/>
    </location>
</feature>
<dbReference type="AlphaFoldDB" id="A0A9P0BFM2"/>
<dbReference type="PROSITE" id="PS50238">
    <property type="entry name" value="RHOGAP"/>
    <property type="match status" value="1"/>
</dbReference>
<sequence>MESDDVLKYYLEEVTDTRHEIHIEEYPVQNEAEQAADFLQTVGLSDLSKVYQQGKEITDKLVNDSLRQKHLTEKQAQTVRNRVRTLNKTLKSRQTRRKQRQDIRDISWNVETSSTGTRSRSATPDSLDSGDFPAHGHISSDEDQQLSSLPPSFPIDHSSSGFKTKIKWTSSEPLQNKKFNRADKGDIAHLGSDNVVLKHYQALNEFGTLPRPQRERSGSDPTTESASLQPIAKSPPAIARHQSTNLHSQLSRSHNSITVQNNCSKVYLNSNDSNEDEAVSFEGLIRQNDIDQLQDWQLEDGVSIDELSDSEYQHLKPLLYVELFTIFDSYKIDFHKRKASIKNKGGNVFGLKLSTLVMRDLPTPNENSMVPKIFQCVIGQLMERCLQEDGILRVAGQRQKLEILSNEIEAKFFSNRSDIEALLSQATVHDLTGVLKKLLRDLPDPIFTMELFDMFYKTSGISKMDDKIRALNLLVLMLPVEHRNTCRLLIDLFVNIIKHEKQNRMNLHNVAMITAPSFFPPRLLLPKDSNKVLSKQVNKEELHQHINGAALCCGIMETMLKTGLNLWMVPKQLACQARESQKRAQDRKDMSKEKDNKIHSGKIKLGRSNTQYEPGSKVTSRLKRDFFI</sequence>
<evidence type="ECO:0000256" key="2">
    <source>
        <dbReference type="SAM" id="MobiDB-lite"/>
    </source>
</evidence>
<dbReference type="InterPro" id="IPR008936">
    <property type="entry name" value="Rho_GTPase_activation_prot"/>
</dbReference>
<dbReference type="Pfam" id="PF00620">
    <property type="entry name" value="RhoGAP"/>
    <property type="match status" value="1"/>
</dbReference>
<gene>
    <name evidence="4" type="ORF">MELIAE_LOCUS11627</name>
</gene>
<dbReference type="Proteomes" id="UP001154078">
    <property type="component" value="Chromosome 8"/>
</dbReference>
<feature type="compositionally biased region" description="Low complexity" evidence="2">
    <location>
        <begin position="112"/>
        <end position="123"/>
    </location>
</feature>
<keyword evidence="1" id="KW-0343">GTPase activation</keyword>
<dbReference type="PANTHER" id="PTHR14963">
    <property type="entry name" value="RHO GTPASE ACTIVATING PROTEIN 18,19-RELATED"/>
    <property type="match status" value="1"/>
</dbReference>
<feature type="region of interest" description="Disordered" evidence="2">
    <location>
        <begin position="206"/>
        <end position="253"/>
    </location>
</feature>
<proteinExistence type="predicted"/>
<dbReference type="GO" id="GO:0007165">
    <property type="term" value="P:signal transduction"/>
    <property type="evidence" value="ECO:0007669"/>
    <property type="project" value="InterPro"/>
</dbReference>
<dbReference type="OrthoDB" id="27680at2759"/>
<dbReference type="Gene3D" id="1.10.555.10">
    <property type="entry name" value="Rho GTPase activation protein"/>
    <property type="match status" value="1"/>
</dbReference>
<feature type="compositionally biased region" description="Basic and acidic residues" evidence="2">
    <location>
        <begin position="579"/>
        <end position="598"/>
    </location>
</feature>
<evidence type="ECO:0000259" key="3">
    <source>
        <dbReference type="PROSITE" id="PS50238"/>
    </source>
</evidence>
<evidence type="ECO:0000313" key="4">
    <source>
        <dbReference type="EMBL" id="CAH0562542.1"/>
    </source>
</evidence>
<dbReference type="PANTHER" id="PTHR14963:SF1">
    <property type="entry name" value="RHO GTPASE-ACTIVATING PROTEIN CONUNDRUM"/>
    <property type="match status" value="1"/>
</dbReference>
<organism evidence="4 5">
    <name type="scientific">Brassicogethes aeneus</name>
    <name type="common">Rape pollen beetle</name>
    <name type="synonym">Meligethes aeneus</name>
    <dbReference type="NCBI Taxonomy" id="1431903"/>
    <lineage>
        <taxon>Eukaryota</taxon>
        <taxon>Metazoa</taxon>
        <taxon>Ecdysozoa</taxon>
        <taxon>Arthropoda</taxon>
        <taxon>Hexapoda</taxon>
        <taxon>Insecta</taxon>
        <taxon>Pterygota</taxon>
        <taxon>Neoptera</taxon>
        <taxon>Endopterygota</taxon>
        <taxon>Coleoptera</taxon>
        <taxon>Polyphaga</taxon>
        <taxon>Cucujiformia</taxon>
        <taxon>Nitidulidae</taxon>
        <taxon>Meligethinae</taxon>
        <taxon>Brassicogethes</taxon>
    </lineage>
</organism>
<keyword evidence="5" id="KW-1185">Reference proteome</keyword>
<accession>A0A9P0BFM2</accession>
<protein>
    <recommendedName>
        <fullName evidence="3">Rho-GAP domain-containing protein</fullName>
    </recommendedName>
</protein>
<feature type="compositionally biased region" description="Polar residues" evidence="2">
    <location>
        <begin position="219"/>
        <end position="228"/>
    </location>
</feature>
<dbReference type="GO" id="GO:0005737">
    <property type="term" value="C:cytoplasm"/>
    <property type="evidence" value="ECO:0007669"/>
    <property type="project" value="TreeGrafter"/>
</dbReference>
<evidence type="ECO:0000313" key="5">
    <source>
        <dbReference type="Proteomes" id="UP001154078"/>
    </source>
</evidence>
<reference evidence="4" key="1">
    <citation type="submission" date="2021-12" db="EMBL/GenBank/DDBJ databases">
        <authorList>
            <person name="King R."/>
        </authorList>
    </citation>
    <scope>NUCLEOTIDE SEQUENCE</scope>
</reference>
<dbReference type="GO" id="GO:0030833">
    <property type="term" value="P:regulation of actin filament polymerization"/>
    <property type="evidence" value="ECO:0007669"/>
    <property type="project" value="TreeGrafter"/>
</dbReference>
<dbReference type="SUPFAM" id="SSF48350">
    <property type="entry name" value="GTPase activation domain, GAP"/>
    <property type="match status" value="1"/>
</dbReference>
<name>A0A9P0BFM2_BRAAE</name>
<feature type="region of interest" description="Disordered" evidence="2">
    <location>
        <begin position="87"/>
        <end position="160"/>
    </location>
</feature>
<feature type="compositionally biased region" description="Polar residues" evidence="2">
    <location>
        <begin position="607"/>
        <end position="616"/>
    </location>
</feature>
<dbReference type="SMART" id="SM00324">
    <property type="entry name" value="RhoGAP"/>
    <property type="match status" value="1"/>
</dbReference>
<feature type="domain" description="Rho-GAP" evidence="3">
    <location>
        <begin position="351"/>
        <end position="567"/>
    </location>
</feature>
<dbReference type="EMBL" id="OV121139">
    <property type="protein sequence ID" value="CAH0562542.1"/>
    <property type="molecule type" value="Genomic_DNA"/>
</dbReference>